<dbReference type="AlphaFoldDB" id="A0AAD7S0W8"/>
<dbReference type="EMBL" id="JAINUG010000131">
    <property type="protein sequence ID" value="KAJ8393934.1"/>
    <property type="molecule type" value="Genomic_DNA"/>
</dbReference>
<proteinExistence type="predicted"/>
<organism evidence="1 2">
    <name type="scientific">Aldrovandia affinis</name>
    <dbReference type="NCBI Taxonomy" id="143900"/>
    <lineage>
        <taxon>Eukaryota</taxon>
        <taxon>Metazoa</taxon>
        <taxon>Chordata</taxon>
        <taxon>Craniata</taxon>
        <taxon>Vertebrata</taxon>
        <taxon>Euteleostomi</taxon>
        <taxon>Actinopterygii</taxon>
        <taxon>Neopterygii</taxon>
        <taxon>Teleostei</taxon>
        <taxon>Notacanthiformes</taxon>
        <taxon>Halosauridae</taxon>
        <taxon>Aldrovandia</taxon>
    </lineage>
</organism>
<name>A0AAD7S0W8_9TELE</name>
<evidence type="ECO:0000313" key="1">
    <source>
        <dbReference type="EMBL" id="KAJ8393934.1"/>
    </source>
</evidence>
<sequence>MHLASDGTLVQFVTIVHPRILVDDLDEDSHDRCTEEARDGHGHKPGHEDVAEQMPVHCLPGAKPPNCHHRAHLNTQTRGEDLQELEEQRDLGPIARGPVIPQRTRDLQRHLALPWPLHRTLLGHGVAVAGVTVDAHAPPVLRAGWPLRVLAGPELALAGPEVSVHAADGHGVRCVAVVAADGPLARLAHAVAHLGQVQLVQQLLVQARVLVHCVVLAVAVTGDVGRAVAELDLTPALDCRSNKQQ</sequence>
<comment type="caution">
    <text evidence="1">The sequence shown here is derived from an EMBL/GenBank/DDBJ whole genome shotgun (WGS) entry which is preliminary data.</text>
</comment>
<protein>
    <submittedName>
        <fullName evidence="1">Uncharacterized protein</fullName>
    </submittedName>
</protein>
<dbReference type="Proteomes" id="UP001221898">
    <property type="component" value="Unassembled WGS sequence"/>
</dbReference>
<evidence type="ECO:0000313" key="2">
    <source>
        <dbReference type="Proteomes" id="UP001221898"/>
    </source>
</evidence>
<accession>A0AAD7S0W8</accession>
<reference evidence="1" key="1">
    <citation type="journal article" date="2023" name="Science">
        <title>Genome structures resolve the early diversification of teleost fishes.</title>
        <authorList>
            <person name="Parey E."/>
            <person name="Louis A."/>
            <person name="Montfort J."/>
            <person name="Bouchez O."/>
            <person name="Roques C."/>
            <person name="Iampietro C."/>
            <person name="Lluch J."/>
            <person name="Castinel A."/>
            <person name="Donnadieu C."/>
            <person name="Desvignes T."/>
            <person name="Floi Bucao C."/>
            <person name="Jouanno E."/>
            <person name="Wen M."/>
            <person name="Mejri S."/>
            <person name="Dirks R."/>
            <person name="Jansen H."/>
            <person name="Henkel C."/>
            <person name="Chen W.J."/>
            <person name="Zahm M."/>
            <person name="Cabau C."/>
            <person name="Klopp C."/>
            <person name="Thompson A.W."/>
            <person name="Robinson-Rechavi M."/>
            <person name="Braasch I."/>
            <person name="Lecointre G."/>
            <person name="Bobe J."/>
            <person name="Postlethwait J.H."/>
            <person name="Berthelot C."/>
            <person name="Roest Crollius H."/>
            <person name="Guiguen Y."/>
        </authorList>
    </citation>
    <scope>NUCLEOTIDE SEQUENCE</scope>
    <source>
        <strain evidence="1">NC1722</strain>
    </source>
</reference>
<gene>
    <name evidence="1" type="ORF">AAFF_G00054670</name>
</gene>
<keyword evidence="2" id="KW-1185">Reference proteome</keyword>